<reference evidence="1" key="1">
    <citation type="submission" date="2020-11" db="EMBL/GenBank/DDBJ databases">
        <title>Chlorella ohadii genome sequencing and assembly.</title>
        <authorList>
            <person name="Murik O."/>
            <person name="Treves H."/>
            <person name="Kedem I."/>
            <person name="Shotland Y."/>
            <person name="Kaplan A."/>
        </authorList>
    </citation>
    <scope>NUCLEOTIDE SEQUENCE</scope>
    <source>
        <strain evidence="1">1</strain>
    </source>
</reference>
<name>A0AAD5DU43_9CHLO</name>
<dbReference type="Proteomes" id="UP001205105">
    <property type="component" value="Unassembled WGS sequence"/>
</dbReference>
<gene>
    <name evidence="1" type="ORF">COHA_005850</name>
</gene>
<dbReference type="EMBL" id="JADXDR010000080">
    <property type="protein sequence ID" value="KAI7840419.1"/>
    <property type="molecule type" value="Genomic_DNA"/>
</dbReference>
<proteinExistence type="predicted"/>
<organism evidence="1 2">
    <name type="scientific">Chlorella ohadii</name>
    <dbReference type="NCBI Taxonomy" id="2649997"/>
    <lineage>
        <taxon>Eukaryota</taxon>
        <taxon>Viridiplantae</taxon>
        <taxon>Chlorophyta</taxon>
        <taxon>core chlorophytes</taxon>
        <taxon>Trebouxiophyceae</taxon>
        <taxon>Chlorellales</taxon>
        <taxon>Chlorellaceae</taxon>
        <taxon>Chlorella clade</taxon>
        <taxon>Chlorella</taxon>
    </lineage>
</organism>
<accession>A0AAD5DU43</accession>
<evidence type="ECO:0000313" key="2">
    <source>
        <dbReference type="Proteomes" id="UP001205105"/>
    </source>
</evidence>
<protein>
    <submittedName>
        <fullName evidence="1">Uncharacterized protein</fullName>
    </submittedName>
</protein>
<sequence length="305" mass="32978">MAAAGPLPPFVLEAEAGGIAVARLARAVHAALAAEPPYHAVKLRSTLGKQLFSGGGARGGISSPAALGALSLADLQELSLGYQKDLQGVYSNGVPLAGVTAMVKRLRELGFEQAATKRKVTVHLYERLGFLSHAITFRRTEDNGLEPTEVRHGKTKLFFATYAAGDARPDFRLKLTGTRQHGAGDAQAASEQQQEISQKLMKVAAGCWLAGSTVVLPPQHRSMFYVDRVRLIDKEVYTGSLLVDGTAVQVAVKVQGVRDERGRYHMEVGATCPQLTDELKRRRPENVQLYTHALLKISRQLQAAC</sequence>
<evidence type="ECO:0000313" key="1">
    <source>
        <dbReference type="EMBL" id="KAI7840419.1"/>
    </source>
</evidence>
<comment type="caution">
    <text evidence="1">The sequence shown here is derived from an EMBL/GenBank/DDBJ whole genome shotgun (WGS) entry which is preliminary data.</text>
</comment>
<keyword evidence="2" id="KW-1185">Reference proteome</keyword>
<dbReference type="AlphaFoldDB" id="A0AAD5DU43"/>